<name>A0A336N935_AGGAP</name>
<evidence type="ECO:0000313" key="2">
    <source>
        <dbReference type="EMBL" id="SSZ30671.1"/>
    </source>
</evidence>
<dbReference type="GO" id="GO:0006508">
    <property type="term" value="P:proteolysis"/>
    <property type="evidence" value="ECO:0007669"/>
    <property type="project" value="UniProtKB-KW"/>
</dbReference>
<dbReference type="EC" id="3.4.21.102" evidence="2"/>
<evidence type="ECO:0000313" key="3">
    <source>
        <dbReference type="Proteomes" id="UP000253728"/>
    </source>
</evidence>
<dbReference type="EMBL" id="UFSP01000004">
    <property type="protein sequence ID" value="SSZ30671.1"/>
    <property type="molecule type" value="Genomic_DNA"/>
</dbReference>
<dbReference type="Proteomes" id="UP000253728">
    <property type="component" value="Unassembled WGS sequence"/>
</dbReference>
<protein>
    <submittedName>
        <fullName evidence="2">Tail-specific protease</fullName>
        <ecNumber evidence="2">3.4.21.102</ecNumber>
    </submittedName>
</protein>
<keyword evidence="2" id="KW-0645">Protease</keyword>
<keyword evidence="2" id="KW-0378">Hydrolase</keyword>
<organism evidence="2 3">
    <name type="scientific">Aggregatibacter aphrophilus</name>
    <name type="common">Haemophilus aphrophilus</name>
    <dbReference type="NCBI Taxonomy" id="732"/>
    <lineage>
        <taxon>Bacteria</taxon>
        <taxon>Pseudomonadati</taxon>
        <taxon>Pseudomonadota</taxon>
        <taxon>Gammaproteobacteria</taxon>
        <taxon>Pasteurellales</taxon>
        <taxon>Pasteurellaceae</taxon>
        <taxon>Aggregatibacter</taxon>
    </lineage>
</organism>
<gene>
    <name evidence="2" type="primary">prc_3</name>
    <name evidence="2" type="ORF">NCTC5908_02505</name>
</gene>
<feature type="domain" description="Tail specific protease C-terminal" evidence="1">
    <location>
        <begin position="14"/>
        <end position="56"/>
    </location>
</feature>
<evidence type="ECO:0000259" key="1">
    <source>
        <dbReference type="Pfam" id="PF11818"/>
    </source>
</evidence>
<reference evidence="2 3" key="1">
    <citation type="submission" date="2018-06" db="EMBL/GenBank/DDBJ databases">
        <authorList>
            <consortium name="Pathogen Informatics"/>
            <person name="Doyle S."/>
        </authorList>
    </citation>
    <scope>NUCLEOTIDE SEQUENCE [LARGE SCALE GENOMIC DNA]</scope>
    <source>
        <strain evidence="2 3">NCTC5908</strain>
    </source>
</reference>
<sequence>MKGVAPDITFPNVIDMKEYGEEKEDNALPWDKIPSVNYSEVTKARDLVAELTKNIETEWRKILNSLH</sequence>
<dbReference type="GO" id="GO:0004252">
    <property type="term" value="F:serine-type endopeptidase activity"/>
    <property type="evidence" value="ECO:0007669"/>
    <property type="project" value="UniProtKB-EC"/>
</dbReference>
<dbReference type="InterPro" id="IPR020992">
    <property type="entry name" value="Tail_Prtase_C"/>
</dbReference>
<dbReference type="AlphaFoldDB" id="A0A336N935"/>
<dbReference type="Pfam" id="PF11818">
    <property type="entry name" value="DUF3340"/>
    <property type="match status" value="1"/>
</dbReference>
<accession>A0A336N935</accession>
<proteinExistence type="predicted"/>